<name>A0A4Q7YEB8_9BACT</name>
<dbReference type="AlphaFoldDB" id="A0A4Q7YEB8"/>
<dbReference type="EMBL" id="SHKW01000002">
    <property type="protein sequence ID" value="RZU35712.1"/>
    <property type="molecule type" value="Genomic_DNA"/>
</dbReference>
<organism evidence="1 2">
    <name type="scientific">Edaphobacter modestus</name>
    <dbReference type="NCBI Taxonomy" id="388466"/>
    <lineage>
        <taxon>Bacteria</taxon>
        <taxon>Pseudomonadati</taxon>
        <taxon>Acidobacteriota</taxon>
        <taxon>Terriglobia</taxon>
        <taxon>Terriglobales</taxon>
        <taxon>Acidobacteriaceae</taxon>
        <taxon>Edaphobacter</taxon>
    </lineage>
</organism>
<gene>
    <name evidence="1" type="ORF">BDD14_5805</name>
</gene>
<accession>A0A4Q7YEB8</accession>
<keyword evidence="2" id="KW-1185">Reference proteome</keyword>
<dbReference type="RefSeq" id="WP_165420296.1">
    <property type="nucleotide sequence ID" value="NZ_SHKW01000002.1"/>
</dbReference>
<dbReference type="Proteomes" id="UP000292958">
    <property type="component" value="Unassembled WGS sequence"/>
</dbReference>
<sequence length="51" mass="5771">MVLFARLPNFTLGYDLSYIALIPSPTGKIRFAANRPIRFGEAYSMMTTPEM</sequence>
<protein>
    <submittedName>
        <fullName evidence="1">Uncharacterized protein</fullName>
    </submittedName>
</protein>
<reference evidence="1 2" key="1">
    <citation type="submission" date="2019-02" db="EMBL/GenBank/DDBJ databases">
        <title>Genomic Encyclopedia of Archaeal and Bacterial Type Strains, Phase II (KMG-II): from individual species to whole genera.</title>
        <authorList>
            <person name="Goeker M."/>
        </authorList>
    </citation>
    <scope>NUCLEOTIDE SEQUENCE [LARGE SCALE GENOMIC DNA]</scope>
    <source>
        <strain evidence="1 2">DSM 18101</strain>
    </source>
</reference>
<evidence type="ECO:0000313" key="2">
    <source>
        <dbReference type="Proteomes" id="UP000292958"/>
    </source>
</evidence>
<evidence type="ECO:0000313" key="1">
    <source>
        <dbReference type="EMBL" id="RZU35712.1"/>
    </source>
</evidence>
<proteinExistence type="predicted"/>
<comment type="caution">
    <text evidence="1">The sequence shown here is derived from an EMBL/GenBank/DDBJ whole genome shotgun (WGS) entry which is preliminary data.</text>
</comment>